<dbReference type="GO" id="GO:0005634">
    <property type="term" value="C:nucleus"/>
    <property type="evidence" value="ECO:0007669"/>
    <property type="project" value="TreeGrafter"/>
</dbReference>
<feature type="compositionally biased region" description="Polar residues" evidence="4">
    <location>
        <begin position="221"/>
        <end position="230"/>
    </location>
</feature>
<feature type="compositionally biased region" description="Polar residues" evidence="4">
    <location>
        <begin position="58"/>
        <end position="78"/>
    </location>
</feature>
<dbReference type="InterPro" id="IPR050628">
    <property type="entry name" value="SNF2_RAD54_helicase_TF"/>
</dbReference>
<reference evidence="7" key="1">
    <citation type="submission" date="2014-03" db="EMBL/GenBank/DDBJ databases">
        <authorList>
            <person name="Casaregola S."/>
        </authorList>
    </citation>
    <scope>NUCLEOTIDE SEQUENCE [LARGE SCALE GENOMIC DNA]</scope>
    <source>
        <strain evidence="7">CLIB 918</strain>
    </source>
</reference>
<comment type="caution">
    <text evidence="7">The sequence shown here is derived from an EMBL/GenBank/DDBJ whole genome shotgun (WGS) entry which is preliminary data.</text>
</comment>
<gene>
    <name evidence="7" type="ORF">BN980_GECA17s01132g</name>
</gene>
<keyword evidence="8" id="KW-1185">Reference proteome</keyword>
<dbReference type="Pfam" id="PF00271">
    <property type="entry name" value="Helicase_C"/>
    <property type="match status" value="1"/>
</dbReference>
<evidence type="ECO:0000256" key="1">
    <source>
        <dbReference type="ARBA" id="ARBA00022741"/>
    </source>
</evidence>
<dbReference type="GO" id="GO:0008094">
    <property type="term" value="F:ATP-dependent activity, acting on DNA"/>
    <property type="evidence" value="ECO:0007669"/>
    <property type="project" value="TreeGrafter"/>
</dbReference>
<sequence>MIDSDSPSMSASDSDSDDKTSISIVLGINGAKKPPRPTNPDIFNTSKQFAPKEPPTPIKSSDNADTLSSMLKNVTIDNTKPRPSFFDRLNDRNGARSGALDKSRQPAGNRSSAIEVQNKPPTGSSSKVSPVSRLQQSAGLRRPPAPSSAIPAMQYPKGQKPNNMSSSQSSTPSLFDPIEPGSKAWNTRISIDHYKNQETDAISTDLSPSNKGKGASLGLHSGSSINSTLRPTRIDGSTKPNNSTKGDHISPQETVDSLNEIFDTLDKNYKNLDKIPFGKGNVKGLKVKLLPHQIRGLVFLTRRESSKIAQKGGFLCDDMGLGKTIQSISLILVKPYKEHLAAEKNTIKTTLVVAPLALIHQWANEIKHKAPGLSVLVYHGPNRGKFMDLFSEYDVVVTTYSVVSIDHSKENGVFQPVWWRVILDEAHTIKNPKANMSKAAYALRSDRRWCLTGTPIQNSVEDLHSLITFLQIGPYNSQSVWNEQIATPMLLGNREVALQRLHVVLAGIMLRRTKVVLKEPGAFMLPQRNIHRRILPFSQSEQVAYKKLEMRVAHTLQDQDKNYTAALVLLLRLRQVCDHPELANKDIVKELSSKDTLQAVPDDANELVHEFENLVIKDKPRDNSPGYSTSTKINEVLRILSKEPQRKTIVFSQFTSMLDMIEPVFKAKKIVFTRYDGSMTTAKREKSLDRLRDDPECTVLLCSLKCGALGLNLTCASQVVLVDPWWNPMVSEQAIDRVHRLGQTRDVDVYELVMAASVEERIMALQERKRSLAKAIVEKNGSSGLETMNNALSKEELFKLFRRSI</sequence>
<dbReference type="PROSITE" id="PS51192">
    <property type="entry name" value="HELICASE_ATP_BIND_1"/>
    <property type="match status" value="1"/>
</dbReference>
<feature type="compositionally biased region" description="Low complexity" evidence="4">
    <location>
        <begin position="1"/>
        <end position="13"/>
    </location>
</feature>
<evidence type="ECO:0000313" key="8">
    <source>
        <dbReference type="Proteomes" id="UP000242525"/>
    </source>
</evidence>
<dbReference type="CDD" id="cd18008">
    <property type="entry name" value="DEXDc_SHPRH-like"/>
    <property type="match status" value="1"/>
</dbReference>
<evidence type="ECO:0000259" key="6">
    <source>
        <dbReference type="PROSITE" id="PS51194"/>
    </source>
</evidence>
<feature type="compositionally biased region" description="Polar residues" evidence="4">
    <location>
        <begin position="200"/>
        <end position="210"/>
    </location>
</feature>
<dbReference type="InterPro" id="IPR027417">
    <property type="entry name" value="P-loop_NTPase"/>
</dbReference>
<name>A0A0J9XHT9_GEOCN</name>
<dbReference type="STRING" id="1173061.A0A0J9XHT9"/>
<evidence type="ECO:0000256" key="2">
    <source>
        <dbReference type="ARBA" id="ARBA00022801"/>
    </source>
</evidence>
<feature type="domain" description="Helicase ATP-binding" evidence="5">
    <location>
        <begin position="304"/>
        <end position="473"/>
    </location>
</feature>
<dbReference type="PROSITE" id="PS51194">
    <property type="entry name" value="HELICASE_CTER"/>
    <property type="match status" value="1"/>
</dbReference>
<dbReference type="InterPro" id="IPR014001">
    <property type="entry name" value="Helicase_ATP-bd"/>
</dbReference>
<dbReference type="GO" id="GO:0005524">
    <property type="term" value="F:ATP binding"/>
    <property type="evidence" value="ECO:0007669"/>
    <property type="project" value="UniProtKB-KW"/>
</dbReference>
<keyword evidence="2" id="KW-0378">Hydrolase</keyword>
<dbReference type="SUPFAM" id="SSF52540">
    <property type="entry name" value="P-loop containing nucleoside triphosphate hydrolases"/>
    <property type="match status" value="2"/>
</dbReference>
<dbReference type="Pfam" id="PF00176">
    <property type="entry name" value="SNF2-rel_dom"/>
    <property type="match status" value="1"/>
</dbReference>
<dbReference type="SMART" id="SM00490">
    <property type="entry name" value="HELICc"/>
    <property type="match status" value="1"/>
</dbReference>
<keyword evidence="3" id="KW-0067">ATP-binding</keyword>
<dbReference type="InterPro" id="IPR000330">
    <property type="entry name" value="SNF2_N"/>
</dbReference>
<dbReference type="GO" id="GO:0016787">
    <property type="term" value="F:hydrolase activity"/>
    <property type="evidence" value="ECO:0007669"/>
    <property type="project" value="UniProtKB-KW"/>
</dbReference>
<feature type="region of interest" description="Disordered" evidence="4">
    <location>
        <begin position="200"/>
        <end position="252"/>
    </location>
</feature>
<feature type="domain" description="Helicase C-terminal" evidence="6">
    <location>
        <begin position="632"/>
        <end position="793"/>
    </location>
</feature>
<feature type="region of interest" description="Disordered" evidence="4">
    <location>
        <begin position="1"/>
        <end position="181"/>
    </location>
</feature>
<dbReference type="Gene3D" id="3.40.50.10810">
    <property type="entry name" value="Tandem AAA-ATPase domain"/>
    <property type="match status" value="1"/>
</dbReference>
<evidence type="ECO:0000256" key="3">
    <source>
        <dbReference type="ARBA" id="ARBA00022840"/>
    </source>
</evidence>
<organism evidence="7 8">
    <name type="scientific">Geotrichum candidum</name>
    <name type="common">Oospora lactis</name>
    <name type="synonym">Dipodascus geotrichum</name>
    <dbReference type="NCBI Taxonomy" id="1173061"/>
    <lineage>
        <taxon>Eukaryota</taxon>
        <taxon>Fungi</taxon>
        <taxon>Dikarya</taxon>
        <taxon>Ascomycota</taxon>
        <taxon>Saccharomycotina</taxon>
        <taxon>Dipodascomycetes</taxon>
        <taxon>Dipodascales</taxon>
        <taxon>Dipodascaceae</taxon>
        <taxon>Geotrichum</taxon>
    </lineage>
</organism>
<evidence type="ECO:0000259" key="5">
    <source>
        <dbReference type="PROSITE" id="PS51192"/>
    </source>
</evidence>
<dbReference type="GO" id="GO:0006281">
    <property type="term" value="P:DNA repair"/>
    <property type="evidence" value="ECO:0007669"/>
    <property type="project" value="TreeGrafter"/>
</dbReference>
<dbReference type="EMBL" id="CCBN010000017">
    <property type="protein sequence ID" value="CDO56857.1"/>
    <property type="molecule type" value="Genomic_DNA"/>
</dbReference>
<feature type="compositionally biased region" description="Basic and acidic residues" evidence="4">
    <location>
        <begin position="88"/>
        <end position="104"/>
    </location>
</feature>
<protein>
    <submittedName>
        <fullName evidence="7">Similar to Saccharomyces cerevisiae YBR114W RAD16 Protein that recognizes and binds damaged DNA in an ATP-dependent manner (With Rad7p) during nucleotide excision repair</fullName>
    </submittedName>
</protein>
<dbReference type="Gene3D" id="3.40.50.300">
    <property type="entry name" value="P-loop containing nucleotide triphosphate hydrolases"/>
    <property type="match status" value="1"/>
</dbReference>
<feature type="compositionally biased region" description="Polar residues" evidence="4">
    <location>
        <begin position="106"/>
        <end position="138"/>
    </location>
</feature>
<dbReference type="AlphaFoldDB" id="A0A0J9XHT9"/>
<dbReference type="SMART" id="SM00487">
    <property type="entry name" value="DEXDc"/>
    <property type="match status" value="1"/>
</dbReference>
<dbReference type="InterPro" id="IPR049730">
    <property type="entry name" value="SNF2/RAD54-like_C"/>
</dbReference>
<dbReference type="PANTHER" id="PTHR45626:SF14">
    <property type="entry name" value="ATP-DEPENDENT DNA HELICASE (EUROFUNG)"/>
    <property type="match status" value="1"/>
</dbReference>
<evidence type="ECO:0000313" key="7">
    <source>
        <dbReference type="EMBL" id="CDO56857.1"/>
    </source>
</evidence>
<keyword evidence="1" id="KW-0547">Nucleotide-binding</keyword>
<dbReference type="CDD" id="cd18793">
    <property type="entry name" value="SF2_C_SNF"/>
    <property type="match status" value="1"/>
</dbReference>
<accession>A0A0J9XHT9</accession>
<dbReference type="Proteomes" id="UP000242525">
    <property type="component" value="Unassembled WGS sequence"/>
</dbReference>
<dbReference type="OrthoDB" id="423559at2759"/>
<dbReference type="PANTHER" id="PTHR45626">
    <property type="entry name" value="TRANSCRIPTION TERMINATION FACTOR 2-RELATED"/>
    <property type="match status" value="1"/>
</dbReference>
<proteinExistence type="predicted"/>
<dbReference type="InterPro" id="IPR038718">
    <property type="entry name" value="SNF2-like_sf"/>
</dbReference>
<evidence type="ECO:0000256" key="4">
    <source>
        <dbReference type="SAM" id="MobiDB-lite"/>
    </source>
</evidence>
<dbReference type="InterPro" id="IPR001650">
    <property type="entry name" value="Helicase_C-like"/>
</dbReference>